<evidence type="ECO:0000256" key="6">
    <source>
        <dbReference type="ARBA" id="ARBA00022679"/>
    </source>
</evidence>
<dbReference type="Proteomes" id="UP000464954">
    <property type="component" value="Chromosome"/>
</dbReference>
<evidence type="ECO:0000259" key="11">
    <source>
        <dbReference type="Pfam" id="PF04452"/>
    </source>
</evidence>
<protein>
    <recommendedName>
        <fullName evidence="10">Ribosomal RNA small subunit methyltransferase E</fullName>
        <ecNumber evidence="10">2.1.1.193</ecNumber>
    </recommendedName>
</protein>
<evidence type="ECO:0000256" key="4">
    <source>
        <dbReference type="ARBA" id="ARBA00022552"/>
    </source>
</evidence>
<accession>A0A6P1MEW8</accession>
<name>A0A6P1MEW8_9BACT</name>
<dbReference type="GO" id="GO:0005737">
    <property type="term" value="C:cytoplasm"/>
    <property type="evidence" value="ECO:0007669"/>
    <property type="project" value="UniProtKB-SubCell"/>
</dbReference>
<gene>
    <name evidence="12" type="ORF">GT409_12165</name>
</gene>
<comment type="catalytic activity">
    <reaction evidence="9 10">
        <text>uridine(1498) in 16S rRNA + S-adenosyl-L-methionine = N(3)-methyluridine(1498) in 16S rRNA + S-adenosyl-L-homocysteine + H(+)</text>
        <dbReference type="Rhea" id="RHEA:42920"/>
        <dbReference type="Rhea" id="RHEA-COMP:10283"/>
        <dbReference type="Rhea" id="RHEA-COMP:10284"/>
        <dbReference type="ChEBI" id="CHEBI:15378"/>
        <dbReference type="ChEBI" id="CHEBI:57856"/>
        <dbReference type="ChEBI" id="CHEBI:59789"/>
        <dbReference type="ChEBI" id="CHEBI:65315"/>
        <dbReference type="ChEBI" id="CHEBI:74502"/>
        <dbReference type="EC" id="2.1.1.193"/>
    </reaction>
</comment>
<dbReference type="EC" id="2.1.1.193" evidence="10"/>
<evidence type="ECO:0000256" key="8">
    <source>
        <dbReference type="ARBA" id="ARBA00025699"/>
    </source>
</evidence>
<dbReference type="GO" id="GO:0070475">
    <property type="term" value="P:rRNA base methylation"/>
    <property type="evidence" value="ECO:0007669"/>
    <property type="project" value="TreeGrafter"/>
</dbReference>
<evidence type="ECO:0000256" key="7">
    <source>
        <dbReference type="ARBA" id="ARBA00022691"/>
    </source>
</evidence>
<dbReference type="PANTHER" id="PTHR30027:SF3">
    <property type="entry name" value="16S RRNA (URACIL(1498)-N(3))-METHYLTRANSFERASE"/>
    <property type="match status" value="1"/>
</dbReference>
<dbReference type="GO" id="GO:0070042">
    <property type="term" value="F:rRNA (uridine-N3-)-methyltransferase activity"/>
    <property type="evidence" value="ECO:0007669"/>
    <property type="project" value="TreeGrafter"/>
</dbReference>
<keyword evidence="6 10" id="KW-0808">Transferase</keyword>
<dbReference type="CDD" id="cd18084">
    <property type="entry name" value="RsmE-like"/>
    <property type="match status" value="1"/>
</dbReference>
<keyword evidence="7 10" id="KW-0949">S-adenosyl-L-methionine</keyword>
<comment type="function">
    <text evidence="8 10">Specifically methylates the N3 position of the uracil ring of uridine 1498 (m3U1498) in 16S rRNA. Acts on the fully assembled 30S ribosomal subunit.</text>
</comment>
<proteinExistence type="inferred from homology"/>
<dbReference type="SUPFAM" id="SSF75217">
    <property type="entry name" value="alpha/beta knot"/>
    <property type="match status" value="1"/>
</dbReference>
<feature type="domain" description="Ribosomal RNA small subunit methyltransferase E methyltransferase" evidence="11">
    <location>
        <begin position="75"/>
        <end position="245"/>
    </location>
</feature>
<dbReference type="Pfam" id="PF04452">
    <property type="entry name" value="Methyltrans_RNA"/>
    <property type="match status" value="1"/>
</dbReference>
<sequence>MNLILVFSEEMDADGRVRLMDERALHIRKVLRGTVGQKLRIGLLNGPLGTGTVEEVSQEAVSLSCVWEERIPERPGVDLLLAMPRPKVLKRLWAQFAALGVGRIVLANAEKVERFYFDTHIIRPEFYKARLIEGLQQARDTFLPEVSVVKQLKPLIEDDLNSVFPKVGKRMVADPSGTQNIFQCLESGGEKVPDSGKRVLLAVGPEGGWTPYELEMFRSNGFEVFGMGSRILRTDTACVGLLSLLAEGLRKPV</sequence>
<dbReference type="InterPro" id="IPR006700">
    <property type="entry name" value="RsmE"/>
</dbReference>
<dbReference type="InterPro" id="IPR029026">
    <property type="entry name" value="tRNA_m1G_MTases_N"/>
</dbReference>
<evidence type="ECO:0000256" key="3">
    <source>
        <dbReference type="ARBA" id="ARBA00022490"/>
    </source>
</evidence>
<evidence type="ECO:0000313" key="13">
    <source>
        <dbReference type="Proteomes" id="UP000464954"/>
    </source>
</evidence>
<dbReference type="NCBIfam" id="TIGR00046">
    <property type="entry name" value="RsmE family RNA methyltransferase"/>
    <property type="match status" value="1"/>
</dbReference>
<dbReference type="Gene3D" id="3.40.1280.10">
    <property type="match status" value="1"/>
</dbReference>
<evidence type="ECO:0000256" key="2">
    <source>
        <dbReference type="ARBA" id="ARBA00005528"/>
    </source>
</evidence>
<evidence type="ECO:0000256" key="1">
    <source>
        <dbReference type="ARBA" id="ARBA00004496"/>
    </source>
</evidence>
<keyword evidence="3 10" id="KW-0963">Cytoplasm</keyword>
<dbReference type="InterPro" id="IPR029028">
    <property type="entry name" value="Alpha/beta_knot_MTases"/>
</dbReference>
<organism evidence="12 13">
    <name type="scientific">Tichowtungia aerotolerans</name>
    <dbReference type="NCBI Taxonomy" id="2697043"/>
    <lineage>
        <taxon>Bacteria</taxon>
        <taxon>Pseudomonadati</taxon>
        <taxon>Kiritimatiellota</taxon>
        <taxon>Tichowtungiia</taxon>
        <taxon>Tichowtungiales</taxon>
        <taxon>Tichowtungiaceae</taxon>
        <taxon>Tichowtungia</taxon>
    </lineage>
</organism>
<evidence type="ECO:0000256" key="9">
    <source>
        <dbReference type="ARBA" id="ARBA00047944"/>
    </source>
</evidence>
<evidence type="ECO:0000313" key="12">
    <source>
        <dbReference type="EMBL" id="QHI70166.1"/>
    </source>
</evidence>
<dbReference type="EMBL" id="CP047593">
    <property type="protein sequence ID" value="QHI70166.1"/>
    <property type="molecule type" value="Genomic_DNA"/>
</dbReference>
<dbReference type="AlphaFoldDB" id="A0A6P1MEW8"/>
<dbReference type="PANTHER" id="PTHR30027">
    <property type="entry name" value="RIBOSOMAL RNA SMALL SUBUNIT METHYLTRANSFERASE E"/>
    <property type="match status" value="1"/>
</dbReference>
<dbReference type="RefSeq" id="WP_160629344.1">
    <property type="nucleotide sequence ID" value="NZ_CP047593.1"/>
</dbReference>
<evidence type="ECO:0000256" key="5">
    <source>
        <dbReference type="ARBA" id="ARBA00022603"/>
    </source>
</evidence>
<dbReference type="KEGG" id="taer:GT409_12165"/>
<keyword evidence="5 10" id="KW-0489">Methyltransferase</keyword>
<comment type="similarity">
    <text evidence="2 10">Belongs to the RNA methyltransferase RsmE family.</text>
</comment>
<dbReference type="PIRSF" id="PIRSF015601">
    <property type="entry name" value="MTase_slr0722"/>
    <property type="match status" value="1"/>
</dbReference>
<reference evidence="12 13" key="1">
    <citation type="submission" date="2020-01" db="EMBL/GenBank/DDBJ databases">
        <title>Ponticoccus aerotolerans gen. nov., sp. nov., an anaerobic bacterium and proposal of Ponticoccusceae fam. nov., Ponticoccusles ord. nov. and Ponticoccuse classis nov. in the phylum Kiritimatiellaeota.</title>
        <authorList>
            <person name="Zhou L.Y."/>
            <person name="Du Z.J."/>
        </authorList>
    </citation>
    <scope>NUCLEOTIDE SEQUENCE [LARGE SCALE GENOMIC DNA]</scope>
    <source>
        <strain evidence="12 13">S-5007</strain>
    </source>
</reference>
<evidence type="ECO:0000256" key="10">
    <source>
        <dbReference type="PIRNR" id="PIRNR015601"/>
    </source>
</evidence>
<keyword evidence="13" id="KW-1185">Reference proteome</keyword>
<dbReference type="InterPro" id="IPR046886">
    <property type="entry name" value="RsmE_MTase_dom"/>
</dbReference>
<comment type="subcellular location">
    <subcellularLocation>
        <location evidence="1 10">Cytoplasm</location>
    </subcellularLocation>
</comment>
<keyword evidence="4 10" id="KW-0698">rRNA processing</keyword>